<dbReference type="CDD" id="cd12277">
    <property type="entry name" value="RRM3_MEI2_EAR1_like"/>
    <property type="match status" value="1"/>
</dbReference>
<gene>
    <name evidence="3" type="ORF">GSCOC_T00000210001</name>
</gene>
<dbReference type="Gene3D" id="3.30.70.330">
    <property type="match status" value="1"/>
</dbReference>
<dbReference type="InterPro" id="IPR035979">
    <property type="entry name" value="RBD_domain_sf"/>
</dbReference>
<dbReference type="SUPFAM" id="SSF54928">
    <property type="entry name" value="RNA-binding domain, RBD"/>
    <property type="match status" value="1"/>
</dbReference>
<dbReference type="Proteomes" id="UP000295252">
    <property type="component" value="Unassembled WGS sequence"/>
</dbReference>
<keyword evidence="4" id="KW-1185">Reference proteome</keyword>
<dbReference type="Pfam" id="PF04059">
    <property type="entry name" value="RRM_2"/>
    <property type="match status" value="1"/>
</dbReference>
<reference evidence="4" key="1">
    <citation type="journal article" date="2014" name="Science">
        <title>The coffee genome provides insight into the convergent evolution of caffeine biosynthesis.</title>
        <authorList>
            <person name="Denoeud F."/>
            <person name="Carretero-Paulet L."/>
            <person name="Dereeper A."/>
            <person name="Droc G."/>
            <person name="Guyot R."/>
            <person name="Pietrella M."/>
            <person name="Zheng C."/>
            <person name="Alberti A."/>
            <person name="Anthony F."/>
            <person name="Aprea G."/>
            <person name="Aury J.M."/>
            <person name="Bento P."/>
            <person name="Bernard M."/>
            <person name="Bocs S."/>
            <person name="Campa C."/>
            <person name="Cenci A."/>
            <person name="Combes M.C."/>
            <person name="Crouzillat D."/>
            <person name="Da Silva C."/>
            <person name="Daddiego L."/>
            <person name="De Bellis F."/>
            <person name="Dussert S."/>
            <person name="Garsmeur O."/>
            <person name="Gayraud T."/>
            <person name="Guignon V."/>
            <person name="Jahn K."/>
            <person name="Jamilloux V."/>
            <person name="Joet T."/>
            <person name="Labadie K."/>
            <person name="Lan T."/>
            <person name="Leclercq J."/>
            <person name="Lepelley M."/>
            <person name="Leroy T."/>
            <person name="Li L.T."/>
            <person name="Librado P."/>
            <person name="Lopez L."/>
            <person name="Munoz A."/>
            <person name="Noel B."/>
            <person name="Pallavicini A."/>
            <person name="Perrotta G."/>
            <person name="Poncet V."/>
            <person name="Pot D."/>
            <person name="Priyono X."/>
            <person name="Rigoreau M."/>
            <person name="Rouard M."/>
            <person name="Rozas J."/>
            <person name="Tranchant-Dubreuil C."/>
            <person name="VanBuren R."/>
            <person name="Zhang Q."/>
            <person name="Andrade A.C."/>
            <person name="Argout X."/>
            <person name="Bertrand B."/>
            <person name="de Kochko A."/>
            <person name="Graziosi G."/>
            <person name="Henry R.J."/>
            <person name="Jayarama X."/>
            <person name="Ming R."/>
            <person name="Nagai C."/>
            <person name="Rounsley S."/>
            <person name="Sankoff D."/>
            <person name="Giuliano G."/>
            <person name="Albert V.A."/>
            <person name="Wincker P."/>
            <person name="Lashermes P."/>
        </authorList>
    </citation>
    <scope>NUCLEOTIDE SEQUENCE [LARGE SCALE GENOMIC DNA]</scope>
    <source>
        <strain evidence="4">cv. DH200-94</strain>
    </source>
</reference>
<name>A0A068VEN9_COFCA</name>
<dbReference type="OrthoDB" id="417481at2759"/>
<feature type="region of interest" description="Disordered" evidence="1">
    <location>
        <begin position="101"/>
        <end position="182"/>
    </location>
</feature>
<sequence>MATRLNPYAESWMPKAPKPSKTPIMFPHEVTCRPSPCFGTFQQPLLQPQPPLAIYGQCYYFYGFCSYYYTSRFQPQPIPTTVLTPGMLSCALDEKDIEEKRDSRVSCGENGKDWKVTDGVMPRPRPRMRKSHSLENQGTSKKTLKQVWQPRKAKSDDGVGGGNAVVCSSSSSSPSPPPTAPVKEDSAFCSYTTVMIKNIPNQYRRNDLMQLLDIYCKNYDLEYDFLYLPMDFWRKDNLGYAFVNFTSATAAKKIKDLLHGYAWCGNKIQDGIIHSKKICEMSWAHIQGRDALIKHFLDSYFTCDNIEYLPVVLSPPRNGSNSGILPIPIGTMTGLSKSCRPTKKKSSIITNLAHTTTLS</sequence>
<evidence type="ECO:0000313" key="3">
    <source>
        <dbReference type="EMBL" id="CDP19039.1"/>
    </source>
</evidence>
<accession>A0A068VEN9</accession>
<dbReference type="GO" id="GO:0003676">
    <property type="term" value="F:nucleic acid binding"/>
    <property type="evidence" value="ECO:0007669"/>
    <property type="project" value="InterPro"/>
</dbReference>
<proteinExistence type="predicted"/>
<dbReference type="EMBL" id="HG739417">
    <property type="protein sequence ID" value="CDP19039.1"/>
    <property type="molecule type" value="Genomic_DNA"/>
</dbReference>
<evidence type="ECO:0000256" key="1">
    <source>
        <dbReference type="SAM" id="MobiDB-lite"/>
    </source>
</evidence>
<evidence type="ECO:0000259" key="2">
    <source>
        <dbReference type="Pfam" id="PF04059"/>
    </source>
</evidence>
<dbReference type="InterPro" id="IPR007201">
    <property type="entry name" value="Mei2-like_Rrm_C"/>
</dbReference>
<organism evidence="3 4">
    <name type="scientific">Coffea canephora</name>
    <name type="common">Robusta coffee</name>
    <dbReference type="NCBI Taxonomy" id="49390"/>
    <lineage>
        <taxon>Eukaryota</taxon>
        <taxon>Viridiplantae</taxon>
        <taxon>Streptophyta</taxon>
        <taxon>Embryophyta</taxon>
        <taxon>Tracheophyta</taxon>
        <taxon>Spermatophyta</taxon>
        <taxon>Magnoliopsida</taxon>
        <taxon>eudicotyledons</taxon>
        <taxon>Gunneridae</taxon>
        <taxon>Pentapetalae</taxon>
        <taxon>asterids</taxon>
        <taxon>lamiids</taxon>
        <taxon>Gentianales</taxon>
        <taxon>Rubiaceae</taxon>
        <taxon>Ixoroideae</taxon>
        <taxon>Gardenieae complex</taxon>
        <taxon>Bertiereae - Coffeeae clade</taxon>
        <taxon>Coffeeae</taxon>
        <taxon>Coffea</taxon>
    </lineage>
</organism>
<dbReference type="InterPro" id="IPR012677">
    <property type="entry name" value="Nucleotide-bd_a/b_plait_sf"/>
</dbReference>
<feature type="domain" description="Mei2-like C-terminal RNA recognition motif" evidence="2">
    <location>
        <begin position="192"/>
        <end position="296"/>
    </location>
</feature>
<dbReference type="AlphaFoldDB" id="A0A068VEN9"/>
<dbReference type="InParanoid" id="A0A068VEN9"/>
<protein>
    <submittedName>
        <fullName evidence="3">DH200=94 genomic scaffold, scaffold_333</fullName>
    </submittedName>
</protein>
<dbReference type="Gramene" id="CDP19039">
    <property type="protein sequence ID" value="CDP19039"/>
    <property type="gene ID" value="GSCOC_T00000210001"/>
</dbReference>
<feature type="compositionally biased region" description="Basic and acidic residues" evidence="1">
    <location>
        <begin position="101"/>
        <end position="116"/>
    </location>
</feature>
<evidence type="ECO:0000313" key="4">
    <source>
        <dbReference type="Proteomes" id="UP000295252"/>
    </source>
</evidence>
<dbReference type="PhylomeDB" id="A0A068VEN9"/>